<dbReference type="RefSeq" id="WP_147057851.1">
    <property type="nucleotide sequence ID" value="NZ_CP042437.1"/>
</dbReference>
<organism evidence="2 3">
    <name type="scientific">Mucilaginibacter ginsenosidivorax</name>
    <dbReference type="NCBI Taxonomy" id="862126"/>
    <lineage>
        <taxon>Bacteria</taxon>
        <taxon>Pseudomonadati</taxon>
        <taxon>Bacteroidota</taxon>
        <taxon>Sphingobacteriia</taxon>
        <taxon>Sphingobacteriales</taxon>
        <taxon>Sphingobacteriaceae</taxon>
        <taxon>Mucilaginibacter</taxon>
    </lineage>
</organism>
<dbReference type="Gene3D" id="3.90.1150.200">
    <property type="match status" value="1"/>
</dbReference>
<reference evidence="2 3" key="1">
    <citation type="journal article" date="2013" name="J. Microbiol.">
        <title>Mucilaginibacter ginsenosidivorax sp. nov., with ginsenoside converting activity isolated from sediment.</title>
        <authorList>
            <person name="Kim J.K."/>
            <person name="Choi T.E."/>
            <person name="Liu Q.M."/>
            <person name="Park H.Y."/>
            <person name="Yi T.H."/>
            <person name="Yoon M.H."/>
            <person name="Kim S.C."/>
            <person name="Im W.T."/>
        </authorList>
    </citation>
    <scope>NUCLEOTIDE SEQUENCE [LARGE SCALE GENOMIC DNA]</scope>
    <source>
        <strain evidence="2 3">KHI28</strain>
    </source>
</reference>
<dbReference type="EMBL" id="CP042437">
    <property type="protein sequence ID" value="QEC78832.1"/>
    <property type="molecule type" value="Genomic_DNA"/>
</dbReference>
<evidence type="ECO:0000313" key="2">
    <source>
        <dbReference type="EMBL" id="QEC78832.1"/>
    </source>
</evidence>
<sequence length="118" mass="14151">MLLPLDQFYIEQNEPLKSSFLALRDIILQHDKNITNAWKFNMPFFLYKGKMFCYIWTHKKLQQPFIGFNEGKRMEHPDLTFENRSRIKIMIMDAGKELPKDTIKQVLDMAIELVKRDL</sequence>
<feature type="domain" description="YdhG-like" evidence="1">
    <location>
        <begin position="18"/>
        <end position="111"/>
    </location>
</feature>
<protein>
    <submittedName>
        <fullName evidence="2">DUF1801 domain-containing protein</fullName>
    </submittedName>
</protein>
<dbReference type="InterPro" id="IPR014922">
    <property type="entry name" value="YdhG-like"/>
</dbReference>
<dbReference type="KEGG" id="mgk:FSB76_23825"/>
<accession>A0A5B8W7F9</accession>
<evidence type="ECO:0000313" key="3">
    <source>
        <dbReference type="Proteomes" id="UP000321362"/>
    </source>
</evidence>
<dbReference type="Pfam" id="PF08818">
    <property type="entry name" value="DUF1801"/>
    <property type="match status" value="1"/>
</dbReference>
<dbReference type="OrthoDB" id="670608at2"/>
<keyword evidence="3" id="KW-1185">Reference proteome</keyword>
<dbReference type="AlphaFoldDB" id="A0A5B8W7F9"/>
<dbReference type="SUPFAM" id="SSF159888">
    <property type="entry name" value="YdhG-like"/>
    <property type="match status" value="1"/>
</dbReference>
<proteinExistence type="predicted"/>
<gene>
    <name evidence="2" type="ORF">FSB76_23825</name>
</gene>
<name>A0A5B8W7F9_9SPHI</name>
<dbReference type="Proteomes" id="UP000321362">
    <property type="component" value="Chromosome"/>
</dbReference>
<evidence type="ECO:0000259" key="1">
    <source>
        <dbReference type="Pfam" id="PF08818"/>
    </source>
</evidence>